<dbReference type="Gene3D" id="1.10.10.10">
    <property type="entry name" value="Winged helix-like DNA-binding domain superfamily/Winged helix DNA-binding domain"/>
    <property type="match status" value="1"/>
</dbReference>
<keyword evidence="8" id="KW-1185">Reference proteome</keyword>
<dbReference type="Pfam" id="PF03466">
    <property type="entry name" value="LysR_substrate"/>
    <property type="match status" value="1"/>
</dbReference>
<keyword evidence="5" id="KW-0175">Coiled coil</keyword>
<evidence type="ECO:0000259" key="6">
    <source>
        <dbReference type="PROSITE" id="PS50931"/>
    </source>
</evidence>
<dbReference type="InterPro" id="IPR036390">
    <property type="entry name" value="WH_DNA-bd_sf"/>
</dbReference>
<evidence type="ECO:0000256" key="3">
    <source>
        <dbReference type="ARBA" id="ARBA00023125"/>
    </source>
</evidence>
<dbReference type="AlphaFoldDB" id="A0A6S7DEY7"/>
<keyword evidence="4" id="KW-0804">Transcription</keyword>
<evidence type="ECO:0000256" key="5">
    <source>
        <dbReference type="SAM" id="Coils"/>
    </source>
</evidence>
<dbReference type="FunFam" id="1.10.10.10:FF:000001">
    <property type="entry name" value="LysR family transcriptional regulator"/>
    <property type="match status" value="1"/>
</dbReference>
<dbReference type="InterPro" id="IPR000847">
    <property type="entry name" value="LysR_HTH_N"/>
</dbReference>
<dbReference type="Pfam" id="PF00126">
    <property type="entry name" value="HTH_1"/>
    <property type="match status" value="1"/>
</dbReference>
<dbReference type="EMBL" id="CADILG010000001">
    <property type="protein sequence ID" value="CAB3821019.1"/>
    <property type="molecule type" value="Genomic_DNA"/>
</dbReference>
<comment type="similarity">
    <text evidence="1">Belongs to the LysR transcriptional regulatory family.</text>
</comment>
<accession>A0A6S7DEY7</accession>
<dbReference type="PROSITE" id="PS50931">
    <property type="entry name" value="HTH_LYSR"/>
    <property type="match status" value="1"/>
</dbReference>
<dbReference type="RefSeq" id="WP_175205151.1">
    <property type="nucleotide sequence ID" value="NZ_CADILG010000001.1"/>
</dbReference>
<keyword evidence="2" id="KW-0805">Transcription regulation</keyword>
<protein>
    <submittedName>
        <fullName evidence="7">HTH-type transcriptional regulator CynR</fullName>
    </submittedName>
</protein>
<reference evidence="7 8" key="1">
    <citation type="submission" date="2020-04" db="EMBL/GenBank/DDBJ databases">
        <authorList>
            <person name="De Canck E."/>
        </authorList>
    </citation>
    <scope>NUCLEOTIDE SEQUENCE [LARGE SCALE GENOMIC DNA]</scope>
    <source>
        <strain evidence="7 8">LMG 26858</strain>
    </source>
</reference>
<feature type="domain" description="HTH lysR-type" evidence="6">
    <location>
        <begin position="1"/>
        <end position="60"/>
    </location>
</feature>
<dbReference type="SUPFAM" id="SSF53850">
    <property type="entry name" value="Periplasmic binding protein-like II"/>
    <property type="match status" value="1"/>
</dbReference>
<evidence type="ECO:0000256" key="2">
    <source>
        <dbReference type="ARBA" id="ARBA00023015"/>
    </source>
</evidence>
<sequence length="303" mass="33008">MKLDVLGVQAFVALAERESFGKAAESLFLSQAALSRRIRNLEINLGVRLVDRTTRTISLSTVGRSFLPQARRLLGELESALQQIREQRQALAGNVTLACVPTVGVRFLPRVLEAYASAFPDNRVSVLDHSSVGVQQAVLDRAAEFGIGIADRLVPEIEYEELLHDRFVLVCRNEHRLARRKAVAWSELESEALILPGAGSSNRPLLDDQLPAGIALQARFEVQRSTTAVGMVAAGVGVAIVPDLALQPGAYPMLAAVPLVRPAVSRAFVLMRRRGSSLSPAAEALLGFIRRERRSQRRPAPAQ</sequence>
<evidence type="ECO:0000256" key="4">
    <source>
        <dbReference type="ARBA" id="ARBA00023163"/>
    </source>
</evidence>
<evidence type="ECO:0000256" key="1">
    <source>
        <dbReference type="ARBA" id="ARBA00009437"/>
    </source>
</evidence>
<evidence type="ECO:0000313" key="8">
    <source>
        <dbReference type="Proteomes" id="UP000494117"/>
    </source>
</evidence>
<name>A0A6S7DEY7_9BURK</name>
<dbReference type="InterPro" id="IPR005119">
    <property type="entry name" value="LysR_subst-bd"/>
</dbReference>
<feature type="coiled-coil region" evidence="5">
    <location>
        <begin position="67"/>
        <end position="94"/>
    </location>
</feature>
<evidence type="ECO:0000313" key="7">
    <source>
        <dbReference type="EMBL" id="CAB3821019.1"/>
    </source>
</evidence>
<proteinExistence type="inferred from homology"/>
<dbReference type="GO" id="GO:0003677">
    <property type="term" value="F:DNA binding"/>
    <property type="evidence" value="ECO:0007669"/>
    <property type="project" value="UniProtKB-KW"/>
</dbReference>
<dbReference type="Proteomes" id="UP000494117">
    <property type="component" value="Unassembled WGS sequence"/>
</dbReference>
<organism evidence="7 8">
    <name type="scientific">Achromobacter anxifer</name>
    <dbReference type="NCBI Taxonomy" id="1287737"/>
    <lineage>
        <taxon>Bacteria</taxon>
        <taxon>Pseudomonadati</taxon>
        <taxon>Pseudomonadota</taxon>
        <taxon>Betaproteobacteria</taxon>
        <taxon>Burkholderiales</taxon>
        <taxon>Alcaligenaceae</taxon>
        <taxon>Achromobacter</taxon>
    </lineage>
</organism>
<dbReference type="InterPro" id="IPR050950">
    <property type="entry name" value="HTH-type_LysR_regulators"/>
</dbReference>
<dbReference type="SUPFAM" id="SSF46785">
    <property type="entry name" value="Winged helix' DNA-binding domain"/>
    <property type="match status" value="1"/>
</dbReference>
<dbReference type="PANTHER" id="PTHR30419:SF8">
    <property type="entry name" value="NITROGEN ASSIMILATION TRANSCRIPTIONAL ACTIVATOR-RELATED"/>
    <property type="match status" value="1"/>
</dbReference>
<dbReference type="InterPro" id="IPR036388">
    <property type="entry name" value="WH-like_DNA-bd_sf"/>
</dbReference>
<dbReference type="PRINTS" id="PR00039">
    <property type="entry name" value="HTHLYSR"/>
</dbReference>
<dbReference type="Gene3D" id="3.40.190.290">
    <property type="match status" value="1"/>
</dbReference>
<dbReference type="GO" id="GO:0003700">
    <property type="term" value="F:DNA-binding transcription factor activity"/>
    <property type="evidence" value="ECO:0007669"/>
    <property type="project" value="InterPro"/>
</dbReference>
<keyword evidence="3" id="KW-0238">DNA-binding</keyword>
<gene>
    <name evidence="7" type="primary">cynR_2</name>
    <name evidence="7" type="ORF">LMG26858_00197</name>
</gene>
<dbReference type="CDD" id="cd08440">
    <property type="entry name" value="PBP2_LTTR_like_4"/>
    <property type="match status" value="1"/>
</dbReference>
<dbReference type="PANTHER" id="PTHR30419">
    <property type="entry name" value="HTH-TYPE TRANSCRIPTIONAL REGULATOR YBHD"/>
    <property type="match status" value="1"/>
</dbReference>
<dbReference type="GO" id="GO:0005829">
    <property type="term" value="C:cytosol"/>
    <property type="evidence" value="ECO:0007669"/>
    <property type="project" value="TreeGrafter"/>
</dbReference>